<organism evidence="1 2">
    <name type="scientific">Sphingobacterium paucimobilis HER1398</name>
    <dbReference type="NCBI Taxonomy" id="1346330"/>
    <lineage>
        <taxon>Bacteria</taxon>
        <taxon>Pseudomonadati</taxon>
        <taxon>Bacteroidota</taxon>
        <taxon>Sphingobacteriia</taxon>
        <taxon>Sphingobacteriales</taxon>
        <taxon>Sphingobacteriaceae</taxon>
        <taxon>Sphingobacterium</taxon>
    </lineage>
</organism>
<accession>U2HCZ5</accession>
<evidence type="ECO:0000313" key="1">
    <source>
        <dbReference type="EMBL" id="ERJ59611.1"/>
    </source>
</evidence>
<proteinExistence type="predicted"/>
<gene>
    <name evidence="1" type="ORF">M472_12595</name>
</gene>
<dbReference type="eggNOG" id="ENOG502ZA2M">
    <property type="taxonomic scope" value="Bacteria"/>
</dbReference>
<dbReference type="STRING" id="1346330.M472_12595"/>
<name>U2HCZ5_9SPHI</name>
<dbReference type="PATRIC" id="fig|1346330.5.peg.1769"/>
<protein>
    <recommendedName>
        <fullName evidence="3">Substrate import-associated zinc metallohydrolase lipoprotein</fullName>
    </recommendedName>
</protein>
<dbReference type="AlphaFoldDB" id="U2HCZ5"/>
<keyword evidence="2" id="KW-1185">Reference proteome</keyword>
<dbReference type="InterPro" id="IPR030890">
    <property type="entry name" value="LP_HExxH_w_TonB"/>
</dbReference>
<dbReference type="Proteomes" id="UP000016584">
    <property type="component" value="Unassembled WGS sequence"/>
</dbReference>
<dbReference type="EMBL" id="ATDL01000014">
    <property type="protein sequence ID" value="ERJ59611.1"/>
    <property type="molecule type" value="Genomic_DNA"/>
</dbReference>
<dbReference type="PROSITE" id="PS51257">
    <property type="entry name" value="PROKAR_LIPOPROTEIN"/>
    <property type="match status" value="1"/>
</dbReference>
<dbReference type="RefSeq" id="WP_021069944.1">
    <property type="nucleotide sequence ID" value="NZ_ATDL01000014.1"/>
</dbReference>
<reference evidence="1 2" key="1">
    <citation type="journal article" date="2013" name="Genome Announc.">
        <title>The Draft Genome Sequence of Sphingomonas paucimobilis Strain HER1398 (Proteobacteria), Host to the Giant PAU Phage, Indicates That It Is a Member of the Genus Sphingobacterium (Bacteroidetes).</title>
        <authorList>
            <person name="White R.A.III."/>
            <person name="Suttle C.A."/>
        </authorList>
    </citation>
    <scope>NUCLEOTIDE SEQUENCE [LARGE SCALE GENOMIC DNA]</scope>
    <source>
        <strain evidence="1 2">HER1398</strain>
    </source>
</reference>
<evidence type="ECO:0008006" key="3">
    <source>
        <dbReference type="Google" id="ProtNLM"/>
    </source>
</evidence>
<sequence>MNRIISFIIIVFTLLSLSCKKEIVDDSKLRFGTGQPGNAEIDAWLQEHYLKPYNIEVLYRWDASELSTTNTLVPPEEKHVIPVMDIIQKSWIDVYNAMGDPEFIKKHSPKQYLLVGSAEYNSSGGLTTGFAEGGTKIAIFRINWFNIENRSLIKRMLKTVHHEYLHILNQKKNYQPEFELISAQEYTSTFAQLSAQQANDLGFVSSYAASAPGEDIAEMVSIMVTEGRQAYEQMLANISNPTAVSKLRAKEALIVDYYKTYWNIDFDKLIEKTQESINGITPLNLHDYIGEQYQYINLDIHDESLWGPMGIQAIRQVRERIKTKDGRQFDYIRLYFSSNKVDKTDVMIRFTAKNQLSSATATYYLKTSFNKETNRIRFSNPTESGSNATLVRNEMDPLLTYLTSQEFKLNFKEGQEPNTQGELIGGLLSATNPDEYAYGMLNDIKMHRVFGHAYPYINLSIYNEGLWSGKALAVVKDLKSKLYADAGQRKFSFIRLNFNPETPNSTALFTRFLLYNELNKYNFTTPNSYRALQTINLETEFDRTNNILTFKQVTTAPNSVYDIIKPGLNQLTDYLTSRKFRISFNEGSTVYTKENSMARLTNIEDANDYIDYPIEPIPMQYMLGEGFYKFQLKDGESEFFGAAKTALERSKADFETKITWEGKGRSLDHYVLNIIDNPQAKRAELFIRFTHIGSVSSATAQVNFTLDFDKTKNTIKLSNPVAVGSTATNIWPGLEPFLNYLSTTTFKTEFTGKITTYNTDKYKASLINVNNASDYFSATIY</sequence>
<dbReference type="Gene3D" id="3.40.390.70">
    <property type="match status" value="1"/>
</dbReference>
<evidence type="ECO:0000313" key="2">
    <source>
        <dbReference type="Proteomes" id="UP000016584"/>
    </source>
</evidence>
<dbReference type="OrthoDB" id="1113652at2"/>
<comment type="caution">
    <text evidence="1">The sequence shown here is derived from an EMBL/GenBank/DDBJ whole genome shotgun (WGS) entry which is preliminary data.</text>
</comment>
<dbReference type="NCBIfam" id="TIGR04549">
    <property type="entry name" value="LP_HExxH_w_tonB"/>
    <property type="match status" value="1"/>
</dbReference>
<dbReference type="Pfam" id="PF15890">
    <property type="entry name" value="Peptidase_Mx1"/>
    <property type="match status" value="1"/>
</dbReference>